<organism evidence="1 2">
    <name type="scientific">Cymbomonas tetramitiformis</name>
    <dbReference type="NCBI Taxonomy" id="36881"/>
    <lineage>
        <taxon>Eukaryota</taxon>
        <taxon>Viridiplantae</taxon>
        <taxon>Chlorophyta</taxon>
        <taxon>Pyramimonadophyceae</taxon>
        <taxon>Pyramimonadales</taxon>
        <taxon>Pyramimonadaceae</taxon>
        <taxon>Cymbomonas</taxon>
    </lineage>
</organism>
<dbReference type="AlphaFoldDB" id="A0AAE0FE39"/>
<sequence>NITAQLGSCVAEPTTSVAQAQLFDQYFPPGDLYLCSRFKYWLQPGAFNSNITCDVMLYHARELDKRFNFAVGAQNITDLHFCYNTRQQASCTNGTTLRYVYTFVGNALPSSHQTQGCRRHVDCPAGYFCGMMKTGAASLTDSLCRPCAACEGCFSQDDLEGFDEWFLAPVEPTCGHCACGLECSPGCTAAEALNLECDAECFTAACNYDNSECPFPEGSGLSDLQTCSTSENQARPACVNQQGNLCSQGGQAVRPCFCDGSTMADCNAVTPTLMRVLRGNL</sequence>
<reference evidence="1 2" key="1">
    <citation type="journal article" date="2015" name="Genome Biol. Evol.">
        <title>Comparative Genomics of a Bacterivorous Green Alga Reveals Evolutionary Causalities and Consequences of Phago-Mixotrophic Mode of Nutrition.</title>
        <authorList>
            <person name="Burns J.A."/>
            <person name="Paasch A."/>
            <person name="Narechania A."/>
            <person name="Kim E."/>
        </authorList>
    </citation>
    <scope>NUCLEOTIDE SEQUENCE [LARGE SCALE GENOMIC DNA]</scope>
    <source>
        <strain evidence="1 2">PLY_AMNH</strain>
    </source>
</reference>
<dbReference type="EMBL" id="LGRX02020015">
    <property type="protein sequence ID" value="KAK3257879.1"/>
    <property type="molecule type" value="Genomic_DNA"/>
</dbReference>
<evidence type="ECO:0000313" key="1">
    <source>
        <dbReference type="EMBL" id="KAK3257879.1"/>
    </source>
</evidence>
<feature type="non-terminal residue" evidence="1">
    <location>
        <position position="1"/>
    </location>
</feature>
<evidence type="ECO:0000313" key="2">
    <source>
        <dbReference type="Proteomes" id="UP001190700"/>
    </source>
</evidence>
<proteinExistence type="predicted"/>
<keyword evidence="2" id="KW-1185">Reference proteome</keyword>
<gene>
    <name evidence="1" type="ORF">CYMTET_33049</name>
</gene>
<dbReference type="Proteomes" id="UP001190700">
    <property type="component" value="Unassembled WGS sequence"/>
</dbReference>
<name>A0AAE0FE39_9CHLO</name>
<protein>
    <submittedName>
        <fullName evidence="1">Uncharacterized protein</fullName>
    </submittedName>
</protein>
<comment type="caution">
    <text evidence="1">The sequence shown here is derived from an EMBL/GenBank/DDBJ whole genome shotgun (WGS) entry which is preliminary data.</text>
</comment>
<accession>A0AAE0FE39</accession>